<evidence type="ECO:0000313" key="4">
    <source>
        <dbReference type="Proteomes" id="UP000275408"/>
    </source>
</evidence>
<proteinExistence type="predicted"/>
<dbReference type="GO" id="GO:0001517">
    <property type="term" value="F:N-acetylglucosamine 6-O-sulfotransferase activity"/>
    <property type="evidence" value="ECO:0007669"/>
    <property type="project" value="TreeGrafter"/>
</dbReference>
<dbReference type="InterPro" id="IPR051135">
    <property type="entry name" value="Gal/GlcNAc/GalNAc_ST"/>
</dbReference>
<sequence length="451" mass="52648">MSLSLYSSSPGRLKSLLLKTRRLKFQNATEIADLSDLNGNLIACQGNRFCILIGLCLFVVILVCVQMRLLTGIYKGILVEKFYKNDHELSQENSSLHTRGMRGQHEEKKRLNVIILTHMSSGSSFTGNIFNLHPDVFYLYEPLHDLRKVEYEEDWIPLNKTMNDAYKIDFSNLLRDLFTCEFKEETTLRRIFAEFLNVPKRIAFMYWRLLNSENTNETVRKTCLTKHITAAKIMQTRLPREIGIQELQNFCGSSGMKFNCLFIHLVRDPRAMLSSLLRRKFFIRDSRNLMFSSRNLTSAAAEFVKKNAQLLCSQVADNLNYVKQNWYNFYDRYTLLRYEDILTDPLFATKKLYNFVGLPMVESIYKWIVGGKQFVNTTGSQFSQKIVTRIDHWRSELDPSLVYLFEEACKPLMKLMGYISINDLGQAEQKDSQLLITEEIPVLEELPYMKY</sequence>
<reference evidence="3 4" key="1">
    <citation type="journal article" date="2018" name="Sci. Rep.">
        <title>Comparative analysis of the Pocillopora damicornis genome highlights role of immune system in coral evolution.</title>
        <authorList>
            <person name="Cunning R."/>
            <person name="Bay R.A."/>
            <person name="Gillette P."/>
            <person name="Baker A.C."/>
            <person name="Traylor-Knowles N."/>
        </authorList>
    </citation>
    <scope>NUCLEOTIDE SEQUENCE [LARGE SCALE GENOMIC DNA]</scope>
    <source>
        <strain evidence="3">RSMAS</strain>
        <tissue evidence="3">Whole animal</tissue>
    </source>
</reference>
<dbReference type="EMBL" id="RCHS01001212">
    <property type="protein sequence ID" value="RMX54735.1"/>
    <property type="molecule type" value="Genomic_DNA"/>
</dbReference>
<keyword evidence="1" id="KW-0472">Membrane</keyword>
<dbReference type="PANTHER" id="PTHR10704:SF71">
    <property type="entry name" value="CARBOHYDRATE SULFOTRANSFERASE 1-LIKE"/>
    <property type="match status" value="1"/>
</dbReference>
<dbReference type="SUPFAM" id="SSF52540">
    <property type="entry name" value="P-loop containing nucleoside triphosphate hydrolases"/>
    <property type="match status" value="1"/>
</dbReference>
<dbReference type="OrthoDB" id="6138663at2759"/>
<keyword evidence="4" id="KW-1185">Reference proteome</keyword>
<gene>
    <name evidence="3" type="ORF">pdam_00011521</name>
</gene>
<keyword evidence="1" id="KW-1133">Transmembrane helix</keyword>
<evidence type="ECO:0000313" key="3">
    <source>
        <dbReference type="EMBL" id="RMX54735.1"/>
    </source>
</evidence>
<accession>A0A3M6UM65</accession>
<dbReference type="PANTHER" id="PTHR10704">
    <property type="entry name" value="CARBOHYDRATE SULFOTRANSFERASE"/>
    <property type="match status" value="1"/>
</dbReference>
<organism evidence="3 4">
    <name type="scientific">Pocillopora damicornis</name>
    <name type="common">Cauliflower coral</name>
    <name type="synonym">Millepora damicornis</name>
    <dbReference type="NCBI Taxonomy" id="46731"/>
    <lineage>
        <taxon>Eukaryota</taxon>
        <taxon>Metazoa</taxon>
        <taxon>Cnidaria</taxon>
        <taxon>Anthozoa</taxon>
        <taxon>Hexacorallia</taxon>
        <taxon>Scleractinia</taxon>
        <taxon>Astrocoeniina</taxon>
        <taxon>Pocilloporidae</taxon>
        <taxon>Pocillopora</taxon>
    </lineage>
</organism>
<name>A0A3M6UM65_POCDA</name>
<protein>
    <recommendedName>
        <fullName evidence="2">Sulfotransferase domain-containing protein</fullName>
    </recommendedName>
</protein>
<evidence type="ECO:0000259" key="2">
    <source>
        <dbReference type="Pfam" id="PF00685"/>
    </source>
</evidence>
<dbReference type="Proteomes" id="UP000275408">
    <property type="component" value="Unassembled WGS sequence"/>
</dbReference>
<dbReference type="Gene3D" id="3.40.50.300">
    <property type="entry name" value="P-loop containing nucleotide triphosphate hydrolases"/>
    <property type="match status" value="1"/>
</dbReference>
<keyword evidence="1" id="KW-0812">Transmembrane</keyword>
<dbReference type="GO" id="GO:0006044">
    <property type="term" value="P:N-acetylglucosamine metabolic process"/>
    <property type="evidence" value="ECO:0007669"/>
    <property type="project" value="TreeGrafter"/>
</dbReference>
<evidence type="ECO:0000256" key="1">
    <source>
        <dbReference type="SAM" id="Phobius"/>
    </source>
</evidence>
<feature type="transmembrane region" description="Helical" evidence="1">
    <location>
        <begin position="46"/>
        <end position="65"/>
    </location>
</feature>
<dbReference type="GO" id="GO:0006790">
    <property type="term" value="P:sulfur compound metabolic process"/>
    <property type="evidence" value="ECO:0007669"/>
    <property type="project" value="TreeGrafter"/>
</dbReference>
<feature type="domain" description="Sulfotransferase" evidence="2">
    <location>
        <begin position="113"/>
        <end position="416"/>
    </location>
</feature>
<comment type="caution">
    <text evidence="3">The sequence shown here is derived from an EMBL/GenBank/DDBJ whole genome shotgun (WGS) entry which is preliminary data.</text>
</comment>
<dbReference type="InterPro" id="IPR000863">
    <property type="entry name" value="Sulfotransferase_dom"/>
</dbReference>
<dbReference type="InterPro" id="IPR027417">
    <property type="entry name" value="P-loop_NTPase"/>
</dbReference>
<dbReference type="AlphaFoldDB" id="A0A3M6UM65"/>
<dbReference type="Pfam" id="PF00685">
    <property type="entry name" value="Sulfotransfer_1"/>
    <property type="match status" value="1"/>
</dbReference>